<gene>
    <name evidence="2" type="ORF">PoB_002833800</name>
</gene>
<dbReference type="EMBL" id="BLXT01003539">
    <property type="protein sequence ID" value="GFO01833.1"/>
    <property type="molecule type" value="Genomic_DNA"/>
</dbReference>
<feature type="compositionally biased region" description="Polar residues" evidence="1">
    <location>
        <begin position="177"/>
        <end position="187"/>
    </location>
</feature>
<feature type="compositionally biased region" description="Low complexity" evidence="1">
    <location>
        <begin position="40"/>
        <end position="58"/>
    </location>
</feature>
<dbReference type="AlphaFoldDB" id="A0AAV4A545"/>
<feature type="region of interest" description="Disordered" evidence="1">
    <location>
        <begin position="170"/>
        <end position="222"/>
    </location>
</feature>
<feature type="compositionally biased region" description="Basic and acidic residues" evidence="1">
    <location>
        <begin position="106"/>
        <end position="116"/>
    </location>
</feature>
<proteinExistence type="predicted"/>
<keyword evidence="3" id="KW-1185">Reference proteome</keyword>
<accession>A0AAV4A545</accession>
<name>A0AAV4A545_9GAST</name>
<dbReference type="Proteomes" id="UP000735302">
    <property type="component" value="Unassembled WGS sequence"/>
</dbReference>
<feature type="compositionally biased region" description="Basic and acidic residues" evidence="1">
    <location>
        <begin position="1"/>
        <end position="21"/>
    </location>
</feature>
<evidence type="ECO:0000313" key="3">
    <source>
        <dbReference type="Proteomes" id="UP000735302"/>
    </source>
</evidence>
<reference evidence="2 3" key="1">
    <citation type="journal article" date="2021" name="Elife">
        <title>Chloroplast acquisition without the gene transfer in kleptoplastic sea slugs, Plakobranchus ocellatus.</title>
        <authorList>
            <person name="Maeda T."/>
            <person name="Takahashi S."/>
            <person name="Yoshida T."/>
            <person name="Shimamura S."/>
            <person name="Takaki Y."/>
            <person name="Nagai Y."/>
            <person name="Toyoda A."/>
            <person name="Suzuki Y."/>
            <person name="Arimoto A."/>
            <person name="Ishii H."/>
            <person name="Satoh N."/>
            <person name="Nishiyama T."/>
            <person name="Hasebe M."/>
            <person name="Maruyama T."/>
            <person name="Minagawa J."/>
            <person name="Obokata J."/>
            <person name="Shigenobu S."/>
        </authorList>
    </citation>
    <scope>NUCLEOTIDE SEQUENCE [LARGE SCALE GENOMIC DNA]</scope>
</reference>
<evidence type="ECO:0000313" key="2">
    <source>
        <dbReference type="EMBL" id="GFO01833.1"/>
    </source>
</evidence>
<feature type="compositionally biased region" description="Low complexity" evidence="1">
    <location>
        <begin position="117"/>
        <end position="134"/>
    </location>
</feature>
<feature type="region of interest" description="Disordered" evidence="1">
    <location>
        <begin position="1"/>
        <end position="135"/>
    </location>
</feature>
<organism evidence="2 3">
    <name type="scientific">Plakobranchus ocellatus</name>
    <dbReference type="NCBI Taxonomy" id="259542"/>
    <lineage>
        <taxon>Eukaryota</taxon>
        <taxon>Metazoa</taxon>
        <taxon>Spiralia</taxon>
        <taxon>Lophotrochozoa</taxon>
        <taxon>Mollusca</taxon>
        <taxon>Gastropoda</taxon>
        <taxon>Heterobranchia</taxon>
        <taxon>Euthyneura</taxon>
        <taxon>Panpulmonata</taxon>
        <taxon>Sacoglossa</taxon>
        <taxon>Placobranchoidea</taxon>
        <taxon>Plakobranchidae</taxon>
        <taxon>Plakobranchus</taxon>
    </lineage>
</organism>
<evidence type="ECO:0000256" key="1">
    <source>
        <dbReference type="SAM" id="MobiDB-lite"/>
    </source>
</evidence>
<protein>
    <submittedName>
        <fullName evidence="2">Uncharacterized protein</fullName>
    </submittedName>
</protein>
<sequence>MSSHDRNTTSTTEDRLEERPSVRSQHPLPSVGSSGAPLLSGQSAAQAPTSSAPAQMAQEASSHAASPPAQRAGPQHQRRSDPNPNGRHSIKEEIAMTVAKFGKHCGSQDRNQRDPSHQNNGQQQQQQNHQTAEDTTLDEDDLLPRFLTDILNTPPVPLSPPQYRRNNRFHHRNGNHYQRNGNHNQRTANHHQRNGQRQQQPHYRHHGAAEGPASEEVVTDNPSQVSVLIL</sequence>
<comment type="caution">
    <text evidence="2">The sequence shown here is derived from an EMBL/GenBank/DDBJ whole genome shotgun (WGS) entry which is preliminary data.</text>
</comment>